<evidence type="ECO:0000313" key="8">
    <source>
        <dbReference type="Proteomes" id="UP000292372"/>
    </source>
</evidence>
<evidence type="ECO:0000256" key="5">
    <source>
        <dbReference type="SAM" id="SignalP"/>
    </source>
</evidence>
<evidence type="ECO:0000256" key="1">
    <source>
        <dbReference type="ARBA" id="ARBA00004442"/>
    </source>
</evidence>
<keyword evidence="7" id="KW-0675">Receptor</keyword>
<gene>
    <name evidence="7" type="ORF">EYD46_08420</name>
</gene>
<accession>A0A4Q9FPK4</accession>
<sequence length="795" mass="90421">MMKTTIHFILMLLVSIYVGNAQNTISGTIKEPDNRVLEFANVILYNTKTNDVVTGVISNEKGIYLFEDVANGKYYIEVSTLGFKTNKSEVFELQSDKTLDFVLEEETQVLNEVVVKSKRPVIRQTAEKLVVDLEKSEMINSNLEDVIKRVPGLLVTNNGINFAGRSDVRILINGKTTDYMDMRTLLRDLPADNIAKVELIEQPGAEFDAEGSGPIINIILKRNVRLGTHGSVNAWIGEDEGIEHGTSFSIASYKNKLNWQASVGQSSPTWREDLFITRRIEDPNTQELTVYDQATIEPYDPKTLRFGGGLDYYLNDKHSIGFSTRYISTNSERVSRSNTAISSPSFNEMLVSRNTFDRERRTLNINPYYEFKTEGHKLIADFNYVSFTNKNTDEVLAGTGNTVPFVNQRYLQDGKFTINTYKIDYIRTFSDNLKLSFGSKLADVDTDSDLQAFTENNATGVFEFQETNSNRFLINETIFALYTKLNVEFGKWSFSGGVRFEDSNTEGISTNANDSRTRKITRFFPSASISRNINDNLGANIAYSNRIRRPSYNSLNSFIQFYDPLTSEVGNPNLKPSFTNNYQFNLTFDSQPFFTIAYSETKDDLFLFISQDDATAQVNRTTINLSERRNWNFRLFGPLDFIKGIEGFSGFIVDYNEFMSFDLDPQLELSKWNIGWYTQASYKLPWEINAEMSSYFGSGALEGQIDVGWIGDLSFSFGKKFMDDRLKVNLGINKVLNRGFVGTVNYDNIDADIEANGSRQNVQLRVAYSFGSKFGKKKSRRNSSREEQDRIEDNN</sequence>
<protein>
    <submittedName>
        <fullName evidence="7">TonB-dependent receptor</fullName>
    </submittedName>
</protein>
<evidence type="ECO:0000256" key="2">
    <source>
        <dbReference type="ARBA" id="ARBA00023136"/>
    </source>
</evidence>
<keyword evidence="3" id="KW-0998">Cell outer membrane</keyword>
<dbReference type="GO" id="GO:0009279">
    <property type="term" value="C:cell outer membrane"/>
    <property type="evidence" value="ECO:0007669"/>
    <property type="project" value="UniProtKB-SubCell"/>
</dbReference>
<dbReference type="Proteomes" id="UP000292372">
    <property type="component" value="Unassembled WGS sequence"/>
</dbReference>
<comment type="caution">
    <text evidence="7">The sequence shown here is derived from an EMBL/GenBank/DDBJ whole genome shotgun (WGS) entry which is preliminary data.</text>
</comment>
<feature type="chain" id="PRO_5020248528" evidence="5">
    <location>
        <begin position="22"/>
        <end position="795"/>
    </location>
</feature>
<feature type="region of interest" description="Disordered" evidence="4">
    <location>
        <begin position="775"/>
        <end position="795"/>
    </location>
</feature>
<dbReference type="InterPro" id="IPR008969">
    <property type="entry name" value="CarboxyPept-like_regulatory"/>
</dbReference>
<dbReference type="OrthoDB" id="8764943at2"/>
<dbReference type="PANTHER" id="PTHR40980">
    <property type="entry name" value="PLUG DOMAIN-CONTAINING PROTEIN"/>
    <property type="match status" value="1"/>
</dbReference>
<feature type="signal peptide" evidence="5">
    <location>
        <begin position="1"/>
        <end position="21"/>
    </location>
</feature>
<evidence type="ECO:0000256" key="3">
    <source>
        <dbReference type="ARBA" id="ARBA00023237"/>
    </source>
</evidence>
<dbReference type="Pfam" id="PF13620">
    <property type="entry name" value="CarboxypepD_reg"/>
    <property type="match status" value="1"/>
</dbReference>
<dbReference type="InterPro" id="IPR041700">
    <property type="entry name" value="OMP_b-brl_3"/>
</dbReference>
<dbReference type="Pfam" id="PF14905">
    <property type="entry name" value="OMP_b-brl_3"/>
    <property type="match status" value="1"/>
</dbReference>
<evidence type="ECO:0000256" key="4">
    <source>
        <dbReference type="SAM" id="MobiDB-lite"/>
    </source>
</evidence>
<feature type="domain" description="Outer membrane protein beta-barrel" evidence="6">
    <location>
        <begin position="370"/>
        <end position="768"/>
    </location>
</feature>
<dbReference type="Gene3D" id="2.40.170.20">
    <property type="entry name" value="TonB-dependent receptor, beta-barrel domain"/>
    <property type="match status" value="1"/>
</dbReference>
<evidence type="ECO:0000259" key="6">
    <source>
        <dbReference type="Pfam" id="PF14905"/>
    </source>
</evidence>
<keyword evidence="2" id="KW-0472">Membrane</keyword>
<evidence type="ECO:0000313" key="7">
    <source>
        <dbReference type="EMBL" id="TBN16649.1"/>
    </source>
</evidence>
<comment type="subcellular location">
    <subcellularLocation>
        <location evidence="1">Cell outer membrane</location>
    </subcellularLocation>
</comment>
<dbReference type="InterPro" id="IPR037066">
    <property type="entry name" value="Plug_dom_sf"/>
</dbReference>
<dbReference type="EMBL" id="SIRS01000003">
    <property type="protein sequence ID" value="TBN16649.1"/>
    <property type="molecule type" value="Genomic_DNA"/>
</dbReference>
<organism evidence="7 8">
    <name type="scientific">Hyunsoonleella pacifica</name>
    <dbReference type="NCBI Taxonomy" id="1080224"/>
    <lineage>
        <taxon>Bacteria</taxon>
        <taxon>Pseudomonadati</taxon>
        <taxon>Bacteroidota</taxon>
        <taxon>Flavobacteriia</taxon>
        <taxon>Flavobacteriales</taxon>
        <taxon>Flavobacteriaceae</taxon>
    </lineage>
</organism>
<dbReference type="InterPro" id="IPR036942">
    <property type="entry name" value="Beta-barrel_TonB_sf"/>
</dbReference>
<dbReference type="AlphaFoldDB" id="A0A4Q9FPK4"/>
<dbReference type="PANTHER" id="PTHR40980:SF4">
    <property type="entry name" value="TONB-DEPENDENT RECEPTOR-LIKE BETA-BARREL DOMAIN-CONTAINING PROTEIN"/>
    <property type="match status" value="1"/>
</dbReference>
<keyword evidence="5" id="KW-0732">Signal</keyword>
<dbReference type="SUPFAM" id="SSF49464">
    <property type="entry name" value="Carboxypeptidase regulatory domain-like"/>
    <property type="match status" value="1"/>
</dbReference>
<name>A0A4Q9FPK4_9FLAO</name>
<dbReference type="Gene3D" id="2.170.130.10">
    <property type="entry name" value="TonB-dependent receptor, plug domain"/>
    <property type="match status" value="1"/>
</dbReference>
<keyword evidence="8" id="KW-1185">Reference proteome</keyword>
<dbReference type="SUPFAM" id="SSF56935">
    <property type="entry name" value="Porins"/>
    <property type="match status" value="1"/>
</dbReference>
<feature type="compositionally biased region" description="Basic and acidic residues" evidence="4">
    <location>
        <begin position="783"/>
        <end position="795"/>
    </location>
</feature>
<proteinExistence type="predicted"/>
<dbReference type="Gene3D" id="2.60.40.1120">
    <property type="entry name" value="Carboxypeptidase-like, regulatory domain"/>
    <property type="match status" value="1"/>
</dbReference>
<reference evidence="7 8" key="1">
    <citation type="journal article" date="2015" name="Int. J. Syst. Evol. Microbiol.">
        <title>Hyunsoonleella pacifica sp. nov., isolated from seawater of South Pacific Gyre.</title>
        <authorList>
            <person name="Gao X."/>
            <person name="Zhang Z."/>
            <person name="Dai X."/>
            <person name="Zhang X.H."/>
        </authorList>
    </citation>
    <scope>NUCLEOTIDE SEQUENCE [LARGE SCALE GENOMIC DNA]</scope>
    <source>
        <strain evidence="7 8">SW033</strain>
    </source>
</reference>